<reference evidence="3" key="1">
    <citation type="submission" date="2021-01" db="EMBL/GenBank/DDBJ databases">
        <authorList>
            <person name="Kaushik A."/>
        </authorList>
    </citation>
    <scope>NUCLEOTIDE SEQUENCE</scope>
    <source>
        <strain evidence="3">AG3-T5</strain>
    </source>
</reference>
<evidence type="ECO:0000313" key="4">
    <source>
        <dbReference type="Proteomes" id="UP000663841"/>
    </source>
</evidence>
<name>A0A8H3BRM7_9AGAM</name>
<feature type="transmembrane region" description="Helical" evidence="1">
    <location>
        <begin position="385"/>
        <end position="407"/>
    </location>
</feature>
<feature type="transmembrane region" description="Helical" evidence="1">
    <location>
        <begin position="306"/>
        <end position="330"/>
    </location>
</feature>
<feature type="transmembrane region" description="Helical" evidence="1">
    <location>
        <begin position="350"/>
        <end position="373"/>
    </location>
</feature>
<feature type="transmembrane region" description="Helical" evidence="1">
    <location>
        <begin position="111"/>
        <end position="130"/>
    </location>
</feature>
<dbReference type="Proteomes" id="UP000663841">
    <property type="component" value="Unassembled WGS sequence"/>
</dbReference>
<dbReference type="Pfam" id="PF12051">
    <property type="entry name" value="DUF3533"/>
    <property type="match status" value="1"/>
</dbReference>
<dbReference type="PANTHER" id="PTHR34814:SF1">
    <property type="entry name" value="NITROSOGUANIDINE RESISTANCE PROTEIN SNG1"/>
    <property type="match status" value="1"/>
</dbReference>
<feature type="transmembrane region" description="Helical" evidence="1">
    <location>
        <begin position="414"/>
        <end position="431"/>
    </location>
</feature>
<sequence length="513" mass="56853">MPYELHSPYASSHTLHGSIHIPSEEGFLSNTNASKAEAVMPKIATSLPPHSPTARRNIIRGRITTPRNVQAILPRPELNSTEAAFKQKQNYAHHFLDPVIRPMTWAYAKTLLISVGFIVVLMWAAMPLYWGSLAPGQRHGPSFRTWVVDFDGGELGAFVTESVMNSTLIGTKKHLGWEIASPSSLEELTNDIVEEHAWAAIVINQGATSALQAARATGNVDYDPTSAVTLYIEEARNNNAVGTLIVPLSTSLLEDTMRRFNAKNIPEYLSSISSNSTALSEVLRAHNALSGAWWKTVNLRPWNAPIATAMTAVGQIYICVFCFILTMASFPVRVSLEPYLTNRSVMLFRVLFPAISYIPLSLSFAMISLPFHAPFGTTYTYGGGFFLYFAYVYMDMLALGLAIEAAVSILQPRFMAYFLVPWLIVNVSTPIEPHEMQVWWYRYGYGMPFFNHGEAVNTILFNTKNVLGRNAGVLIAWAALSTVTTAGLTWYRRREQVAKYRAGLVDQASGKPA</sequence>
<dbReference type="EMBL" id="CAJMWW010000281">
    <property type="protein sequence ID" value="CAE6462627.1"/>
    <property type="molecule type" value="Genomic_DNA"/>
</dbReference>
<accession>A0A8H3BRM7</accession>
<organism evidence="3 4">
    <name type="scientific">Rhizoctonia solani</name>
    <dbReference type="NCBI Taxonomy" id="456999"/>
    <lineage>
        <taxon>Eukaryota</taxon>
        <taxon>Fungi</taxon>
        <taxon>Dikarya</taxon>
        <taxon>Basidiomycota</taxon>
        <taxon>Agaricomycotina</taxon>
        <taxon>Agaricomycetes</taxon>
        <taxon>Cantharellales</taxon>
        <taxon>Ceratobasidiaceae</taxon>
        <taxon>Rhizoctonia</taxon>
    </lineage>
</organism>
<keyword evidence="1" id="KW-0812">Transmembrane</keyword>
<comment type="caution">
    <text evidence="3">The sequence shown here is derived from an EMBL/GenBank/DDBJ whole genome shotgun (WGS) entry which is preliminary data.</text>
</comment>
<dbReference type="InterPro" id="IPR053001">
    <property type="entry name" value="MNNG_permease-like"/>
</dbReference>
<dbReference type="GO" id="GO:0016020">
    <property type="term" value="C:membrane"/>
    <property type="evidence" value="ECO:0007669"/>
    <property type="project" value="TreeGrafter"/>
</dbReference>
<keyword evidence="1" id="KW-1133">Transmembrane helix</keyword>
<evidence type="ECO:0000313" key="3">
    <source>
        <dbReference type="EMBL" id="CAE6462627.1"/>
    </source>
</evidence>
<evidence type="ECO:0000259" key="2">
    <source>
        <dbReference type="Pfam" id="PF12051"/>
    </source>
</evidence>
<dbReference type="AlphaFoldDB" id="A0A8H3BRM7"/>
<gene>
    <name evidence="3" type="ORF">RDB_LOCUS154943</name>
</gene>
<keyword evidence="1" id="KW-0472">Membrane</keyword>
<proteinExistence type="predicted"/>
<protein>
    <recommendedName>
        <fullName evidence="2">DUF3533 domain-containing protein</fullName>
    </recommendedName>
</protein>
<feature type="domain" description="DUF3533" evidence="2">
    <location>
        <begin position="117"/>
        <end position="483"/>
    </location>
</feature>
<evidence type="ECO:0000256" key="1">
    <source>
        <dbReference type="SAM" id="Phobius"/>
    </source>
</evidence>
<feature type="transmembrane region" description="Helical" evidence="1">
    <location>
        <begin position="471"/>
        <end position="491"/>
    </location>
</feature>
<dbReference type="InterPro" id="IPR022703">
    <property type="entry name" value="DUF3533"/>
</dbReference>
<dbReference type="PANTHER" id="PTHR34814">
    <property type="entry name" value="NITROSOGUANIDINE RESISTANCE PROTEIN SNG1"/>
    <property type="match status" value="1"/>
</dbReference>